<reference evidence="2" key="1">
    <citation type="submission" date="2023-07" db="EMBL/GenBank/DDBJ databases">
        <authorList>
            <consortium name="AG Swart"/>
            <person name="Singh M."/>
            <person name="Singh A."/>
            <person name="Seah K."/>
            <person name="Emmerich C."/>
        </authorList>
    </citation>
    <scope>NUCLEOTIDE SEQUENCE</scope>
    <source>
        <strain evidence="2">DP1</strain>
    </source>
</reference>
<name>A0AAD1XYY1_EUPCR</name>
<dbReference type="AlphaFoldDB" id="A0AAD1XYY1"/>
<feature type="compositionally biased region" description="Low complexity" evidence="1">
    <location>
        <begin position="516"/>
        <end position="525"/>
    </location>
</feature>
<dbReference type="Proteomes" id="UP001295684">
    <property type="component" value="Unassembled WGS sequence"/>
</dbReference>
<keyword evidence="3" id="KW-1185">Reference proteome</keyword>
<dbReference type="EMBL" id="CAMPGE010024350">
    <property type="protein sequence ID" value="CAI2382198.1"/>
    <property type="molecule type" value="Genomic_DNA"/>
</dbReference>
<feature type="compositionally biased region" description="Basic and acidic residues" evidence="1">
    <location>
        <begin position="527"/>
        <end position="539"/>
    </location>
</feature>
<evidence type="ECO:0000256" key="1">
    <source>
        <dbReference type="SAM" id="MobiDB-lite"/>
    </source>
</evidence>
<accession>A0AAD1XYY1</accession>
<evidence type="ECO:0000313" key="3">
    <source>
        <dbReference type="Proteomes" id="UP001295684"/>
    </source>
</evidence>
<organism evidence="2 3">
    <name type="scientific">Euplotes crassus</name>
    <dbReference type="NCBI Taxonomy" id="5936"/>
    <lineage>
        <taxon>Eukaryota</taxon>
        <taxon>Sar</taxon>
        <taxon>Alveolata</taxon>
        <taxon>Ciliophora</taxon>
        <taxon>Intramacronucleata</taxon>
        <taxon>Spirotrichea</taxon>
        <taxon>Hypotrichia</taxon>
        <taxon>Euplotida</taxon>
        <taxon>Euplotidae</taxon>
        <taxon>Moneuplotes</taxon>
    </lineage>
</organism>
<evidence type="ECO:0000313" key="2">
    <source>
        <dbReference type="EMBL" id="CAI2382198.1"/>
    </source>
</evidence>
<feature type="compositionally biased region" description="Low complexity" evidence="1">
    <location>
        <begin position="227"/>
        <end position="243"/>
    </location>
</feature>
<feature type="region of interest" description="Disordered" evidence="1">
    <location>
        <begin position="480"/>
        <end position="542"/>
    </location>
</feature>
<feature type="region of interest" description="Disordered" evidence="1">
    <location>
        <begin position="357"/>
        <end position="381"/>
    </location>
</feature>
<protein>
    <submittedName>
        <fullName evidence="2">Uncharacterized protein</fullName>
    </submittedName>
</protein>
<comment type="caution">
    <text evidence="2">The sequence shown here is derived from an EMBL/GenBank/DDBJ whole genome shotgun (WGS) entry which is preliminary data.</text>
</comment>
<feature type="region of interest" description="Disordered" evidence="1">
    <location>
        <begin position="222"/>
        <end position="243"/>
    </location>
</feature>
<proteinExistence type="predicted"/>
<sequence>MNNKYLFSNFSIVESKTEEEIKSTQSSNNNQITLKAKSIATFDSAHSGKTIVRGTAKTKKKVIKLKKNKYKLEDKQLQMEISSKSYIHLKKHAKNKDSTKDTLKLPGGSSFGGEGLKGEKSFAKLLELSIHNNLLRHQNWMYKECMERVAKSNRFYEQIVYGDMKEKLKKLYSLEQSQHKMKRLFSYYGKRPPVRPSYCNLKQQKLMTDYVKRQRIMFKMKSKSRSFKSSSHQSTSSMGSKTSPGVDNMLFTSSFYKNLDNEDNDLTGSIQKDYRSSHCSISRRSIQSSFSKTLKKKKSYKLDDLLQNESLISRKNENKVVKSKVRISRDITSGTPDFNKTEFDKIKDMKEMIKKHTKSKRNKKLVVPSEKDMTLSQRRRSSMTIQDIINKARENSSFNRTMTGNLQQTTLKAKPLKKRTKLVLQGQSSNYSVTRSHSNIPTVFHGQGVDNSHTNSMMSLGIPMNSNPSKIGDSARVLMSANNSGRGDSKSKPQLSALPPKTPVNVVGKHQRHKTSFTSNNSSFNYKTEHQRDLEESKALPKSSFRRKTSFVDIFNQRLKKFKHGRNNSVSQGDHTLGKDLSETLPKLKMNPSSLANLNTLKLLKRKKKDP</sequence>
<gene>
    <name evidence="2" type="ORF">ECRASSUSDP1_LOCUS23668</name>
</gene>